<dbReference type="AlphaFoldDB" id="A0A0W8IBV9"/>
<dbReference type="Pfam" id="PF17482">
    <property type="entry name" value="Phage_sheath_1C"/>
    <property type="match status" value="1"/>
</dbReference>
<protein>
    <submittedName>
        <fullName evidence="4">Phage tail protein</fullName>
    </submittedName>
</protein>
<evidence type="ECO:0000259" key="2">
    <source>
        <dbReference type="Pfam" id="PF04984"/>
    </source>
</evidence>
<dbReference type="Gene3D" id="3.40.50.11780">
    <property type="match status" value="2"/>
</dbReference>
<dbReference type="Proteomes" id="UP000054837">
    <property type="component" value="Unassembled WGS sequence"/>
</dbReference>
<dbReference type="PANTHER" id="PTHR35861">
    <property type="match status" value="1"/>
</dbReference>
<comment type="similarity">
    <text evidence="1">Belongs to the myoviridae tail sheath protein family.</text>
</comment>
<sequence>MTITPTYPGVYISEVPSGSRTVTGVATSITAFVGSAARGPVDTPLAIGSVGDFERHFGGLWRESGLGYAVRDFFLGGGGQAVVVRVAHLDADTARLSVGGITLEATGPGAWGNDLAVTIEHPSAADADDIASGQGGGVSGGDIFTLSVTDGVATETYRNVTVVDGPRRLDRVLESSLLVAVDGVLPAARPGTGTTTVAVADEGSDGGALDADDYVGAGFAAAKRGLFALDHADLVNLIVIPPPTPTGDLPATVWPQAMAYAVQRRAFLVVDPPGTLTPSAAPAWASSVGLSGLAARNAAIYFPRVRRPDPLRGGSIDTFAPSGGVAGLMARTDASRGVWKAPAGLEAGLTGVVDLATNLTDHENGPLNQSGVNALRSFRGAGPVAWGARTLRGADVLSDEYKYVPVRRLALFLEESLFRGTQWVVFEPNDEPLWAQIRLSLGAFMQDLFRQGAFQGSSPREAYSVRCDSQTTTQYDIDRGIVNIEVGFAPLKPAEFVIISIQQQTASAAS</sequence>
<dbReference type="STRING" id="767452.AVL62_13485"/>
<organism evidence="4 5">
    <name type="scientific">Serinicoccus chungangensis</name>
    <dbReference type="NCBI Taxonomy" id="767452"/>
    <lineage>
        <taxon>Bacteria</taxon>
        <taxon>Bacillati</taxon>
        <taxon>Actinomycetota</taxon>
        <taxon>Actinomycetes</taxon>
        <taxon>Micrococcales</taxon>
        <taxon>Ornithinimicrobiaceae</taxon>
        <taxon>Serinicoccus</taxon>
    </lineage>
</organism>
<dbReference type="PANTHER" id="PTHR35861:SF1">
    <property type="entry name" value="PHAGE TAIL SHEATH PROTEIN"/>
    <property type="match status" value="1"/>
</dbReference>
<evidence type="ECO:0000313" key="4">
    <source>
        <dbReference type="EMBL" id="KUG57431.1"/>
    </source>
</evidence>
<proteinExistence type="inferred from homology"/>
<dbReference type="InterPro" id="IPR020287">
    <property type="entry name" value="Tail_sheath_C"/>
</dbReference>
<dbReference type="EMBL" id="LQBL01000005">
    <property type="protein sequence ID" value="KUG57431.1"/>
    <property type="molecule type" value="Genomic_DNA"/>
</dbReference>
<evidence type="ECO:0000259" key="3">
    <source>
        <dbReference type="Pfam" id="PF17482"/>
    </source>
</evidence>
<gene>
    <name evidence="4" type="ORF">AVL62_13485</name>
</gene>
<dbReference type="RefSeq" id="WP_058890266.1">
    <property type="nucleotide sequence ID" value="NZ_LQBL01000005.1"/>
</dbReference>
<reference evidence="4 5" key="1">
    <citation type="submission" date="2015-12" db="EMBL/GenBank/DDBJ databases">
        <title>Serinicoccus chungangenesis strain CD08_5 genome sequencing and assembly.</title>
        <authorList>
            <person name="Chander A.M."/>
            <person name="Kaur G."/>
            <person name="Nair G.R."/>
            <person name="Dhawan D.K."/>
            <person name="Kochhar R.K."/>
            <person name="Mayilraj S."/>
            <person name="Bhadada S.K."/>
        </authorList>
    </citation>
    <scope>NUCLEOTIDE SEQUENCE [LARGE SCALE GENOMIC DNA]</scope>
    <source>
        <strain evidence="4 5">CD08_5</strain>
    </source>
</reference>
<accession>A0A0W8IBV9</accession>
<evidence type="ECO:0000313" key="5">
    <source>
        <dbReference type="Proteomes" id="UP000054837"/>
    </source>
</evidence>
<dbReference type="InterPro" id="IPR052042">
    <property type="entry name" value="Tail_sheath_structural"/>
</dbReference>
<dbReference type="Pfam" id="PF04984">
    <property type="entry name" value="Phage_sheath_1"/>
    <property type="match status" value="1"/>
</dbReference>
<dbReference type="OrthoDB" id="9767864at2"/>
<feature type="domain" description="Tail sheath protein C-terminal" evidence="3">
    <location>
        <begin position="400"/>
        <end position="503"/>
    </location>
</feature>
<keyword evidence="5" id="KW-1185">Reference proteome</keyword>
<dbReference type="InterPro" id="IPR035089">
    <property type="entry name" value="Phage_sheath_subtilisin"/>
</dbReference>
<evidence type="ECO:0000256" key="1">
    <source>
        <dbReference type="ARBA" id="ARBA00008005"/>
    </source>
</evidence>
<comment type="caution">
    <text evidence="4">The sequence shown here is derived from an EMBL/GenBank/DDBJ whole genome shotgun (WGS) entry which is preliminary data.</text>
</comment>
<name>A0A0W8IBV9_9MICO</name>
<feature type="domain" description="Tail sheath protein subtilisin-like" evidence="2">
    <location>
        <begin position="256"/>
        <end position="391"/>
    </location>
</feature>